<evidence type="ECO:0000256" key="1">
    <source>
        <dbReference type="SAM" id="MobiDB-lite"/>
    </source>
</evidence>
<dbReference type="PANTHER" id="PTHR15678:SF10">
    <property type="entry name" value="LOCALIZATION AND RNA POL II PROMOTER FMP27 DOMAIN PROTEIN"/>
    <property type="match status" value="1"/>
</dbReference>
<accession>A0ABU6V8Q0</accession>
<organism evidence="2 3">
    <name type="scientific">Stylosanthes scabra</name>
    <dbReference type="NCBI Taxonomy" id="79078"/>
    <lineage>
        <taxon>Eukaryota</taxon>
        <taxon>Viridiplantae</taxon>
        <taxon>Streptophyta</taxon>
        <taxon>Embryophyta</taxon>
        <taxon>Tracheophyta</taxon>
        <taxon>Spermatophyta</taxon>
        <taxon>Magnoliopsida</taxon>
        <taxon>eudicotyledons</taxon>
        <taxon>Gunneridae</taxon>
        <taxon>Pentapetalae</taxon>
        <taxon>rosids</taxon>
        <taxon>fabids</taxon>
        <taxon>Fabales</taxon>
        <taxon>Fabaceae</taxon>
        <taxon>Papilionoideae</taxon>
        <taxon>50 kb inversion clade</taxon>
        <taxon>dalbergioids sensu lato</taxon>
        <taxon>Dalbergieae</taxon>
        <taxon>Pterocarpus clade</taxon>
        <taxon>Stylosanthes</taxon>
    </lineage>
</organism>
<feature type="compositionally biased region" description="Basic and acidic residues" evidence="1">
    <location>
        <begin position="344"/>
        <end position="354"/>
    </location>
</feature>
<name>A0ABU6V8Q0_9FABA</name>
<feature type="region of interest" description="Disordered" evidence="1">
    <location>
        <begin position="404"/>
        <end position="486"/>
    </location>
</feature>
<comment type="caution">
    <text evidence="2">The sequence shown here is derived from an EMBL/GenBank/DDBJ whole genome shotgun (WGS) entry which is preliminary data.</text>
</comment>
<feature type="compositionally biased region" description="Polar residues" evidence="1">
    <location>
        <begin position="1148"/>
        <end position="1160"/>
    </location>
</feature>
<feature type="region of interest" description="Disordered" evidence="1">
    <location>
        <begin position="1140"/>
        <end position="1160"/>
    </location>
</feature>
<feature type="compositionally biased region" description="Basic and acidic residues" evidence="1">
    <location>
        <begin position="405"/>
        <end position="438"/>
    </location>
</feature>
<dbReference type="EMBL" id="JASCZI010151121">
    <property type="protein sequence ID" value="MED6169759.1"/>
    <property type="molecule type" value="Genomic_DNA"/>
</dbReference>
<feature type="compositionally biased region" description="Polar residues" evidence="1">
    <location>
        <begin position="441"/>
        <end position="461"/>
    </location>
</feature>
<feature type="region of interest" description="Disordered" evidence="1">
    <location>
        <begin position="1179"/>
        <end position="1221"/>
    </location>
</feature>
<gene>
    <name evidence="2" type="ORF">PIB30_024275</name>
</gene>
<dbReference type="Proteomes" id="UP001341840">
    <property type="component" value="Unassembled WGS sequence"/>
</dbReference>
<dbReference type="InterPro" id="IPR045167">
    <property type="entry name" value="Hobbit"/>
</dbReference>
<sequence length="1237" mass="139294">MEIHQSDGKIYAAAKDFKVLVSSLENLASKQGSEIPAGVSGAFLEAPYFILDVRQDWDCDSGDPMNHFLFTLPAEGKTRDKVFDPFRSTNWSLRMDIYFTSFLPSSDKKSSSSMARHDTHPSHNVSPAYTTIKLGAHDLAWLVKFGNIMYLPPHKLRFFSRWPRFGVPRIPRSGNLAMDKVMTEFMMRIDSSPTCIKNMPFHDNDLAKGLTFTMNKLKFEVCFSRGRQKYTFESIRDLLAIVYEGVDLHMPKAFIDKENSTSIAKLLNIIPKNSQTSVASKDKATSKEGDIIIQKNNDDGFILSCDYFIVRRQSPKIDPARLLAWQEAGKQYVRPTNVRGQTVRRNESNEHEQSDPSDEDGYSVIVDDNCRRIFFTNANEQENGAENQQNDGVKTHQDAVGVVESNKESEAETHHDAAIGTKTNRDDRVKETHQDDISKGPPTSNISDSTSSKNTETSGSLPNPPDLTKVDNITSSKKENTEDSTEGTRHFMLNIIEPQFNLHSEDANGRFLLAAVSGRVLAQSFQSVLQVGQEMIERQLSTKELPAVVPEIAWKRTEMSVMLEHVQAHVAPTDVDLGAGVQWLPKILRGSPKVMRTGALLERVFMPCDMYFQYTRHKGGTNELKVKPLKEVKFNSHNITAIMTSRQFQVMMDVLSNLLFARVPKPQKSSLSLSVEDDDIVEEEAADEVVPDGIEEVELEKINLEVVERKQRLLIDDIGKLSLWCDNIGDQTLGKEDECWMIDGGIPLLIQELRKELVVAKKARKEAYASLRVALQKAAQLHLMEKEKKSKSPSHAIHISLQINKVVWSMLIHGKSFAEVEINDMIYDFDRDFKDVGISQFTTKYLVFRNCLANAKSDTILAPWNPPSEWGKKVMLRLDARQGQPKDGKAPFELFQVDVYPLKIHLTETMYTMMWGYFFPEEEQRDSQRRKEVWKVSATAGARRAKKGDTSSSVQVESTQASKAKNAKEEKNLKEELLVDSSDDENPKNKTKGSKPGDDKKPKKMMEFHEIKISQVELSVTYEGSRFAVNDLRLLMDQFHRVEFVGSWQRLFSRVKKHVIWGVLKSVTGMQVKKFKDKGQIQPTTTSGPEIRDKDNSGVKSDPSGFPRPADGAGDGFVTSIRGLFHNQKKKAKAFVNKTMKSDGEQEAQGSDVSESEAENSTFARQLTIVKAKKLIKRHTQKLQAKGHKGSMSKESFPPSSALQTSTPQQAVDTLAYDSDSSSASEAYEALSELNKL</sequence>
<feature type="compositionally biased region" description="Polar residues" evidence="1">
    <location>
        <begin position="950"/>
        <end position="962"/>
    </location>
</feature>
<feature type="region of interest" description="Disordered" evidence="1">
    <location>
        <begin position="1076"/>
        <end position="1113"/>
    </location>
</feature>
<dbReference type="Pfam" id="PF10344">
    <property type="entry name" value="Hobbit"/>
    <property type="match status" value="1"/>
</dbReference>
<protein>
    <recommendedName>
        <fullName evidence="4">FMP27 C-terminal domain-containing protein</fullName>
    </recommendedName>
</protein>
<proteinExistence type="predicted"/>
<feature type="region of interest" description="Disordered" evidence="1">
    <location>
        <begin position="937"/>
        <end position="1003"/>
    </location>
</feature>
<evidence type="ECO:0000313" key="3">
    <source>
        <dbReference type="Proteomes" id="UP001341840"/>
    </source>
</evidence>
<feature type="compositionally biased region" description="Basic and acidic residues" evidence="1">
    <location>
        <begin position="966"/>
        <end position="977"/>
    </location>
</feature>
<feature type="compositionally biased region" description="Polar residues" evidence="1">
    <location>
        <begin position="1198"/>
        <end position="1212"/>
    </location>
</feature>
<feature type="region of interest" description="Disordered" evidence="1">
    <location>
        <begin position="336"/>
        <end position="363"/>
    </location>
</feature>
<reference evidence="2 3" key="1">
    <citation type="journal article" date="2023" name="Plants (Basel)">
        <title>Bridging the Gap: Combining Genomics and Transcriptomics Approaches to Understand Stylosanthes scabra, an Orphan Legume from the Brazilian Caatinga.</title>
        <authorList>
            <person name="Ferreira-Neto J.R.C."/>
            <person name="da Silva M.D."/>
            <person name="Binneck E."/>
            <person name="de Melo N.F."/>
            <person name="da Silva R.H."/>
            <person name="de Melo A.L.T.M."/>
            <person name="Pandolfi V."/>
            <person name="Bustamante F.O."/>
            <person name="Brasileiro-Vidal A.C."/>
            <person name="Benko-Iseppon A.M."/>
        </authorList>
    </citation>
    <scope>NUCLEOTIDE SEQUENCE [LARGE SCALE GENOMIC DNA]</scope>
    <source>
        <tissue evidence="2">Leaves</tissue>
    </source>
</reference>
<evidence type="ECO:0008006" key="4">
    <source>
        <dbReference type="Google" id="ProtNLM"/>
    </source>
</evidence>
<evidence type="ECO:0000313" key="2">
    <source>
        <dbReference type="EMBL" id="MED6169759.1"/>
    </source>
</evidence>
<dbReference type="PANTHER" id="PTHR15678">
    <property type="entry name" value="ANTIGEN MLAA-22-RELATED"/>
    <property type="match status" value="1"/>
</dbReference>
<feature type="compositionally biased region" description="Basic and acidic residues" evidence="1">
    <location>
        <begin position="476"/>
        <end position="486"/>
    </location>
</feature>
<keyword evidence="3" id="KW-1185">Reference proteome</keyword>
<feature type="compositionally biased region" description="Basic residues" evidence="1">
    <location>
        <begin position="1179"/>
        <end position="1191"/>
    </location>
</feature>